<reference evidence="2" key="1">
    <citation type="journal article" date="2020" name="Stud. Mycol.">
        <title>101 Dothideomycetes genomes: a test case for predicting lifestyles and emergence of pathogens.</title>
        <authorList>
            <person name="Haridas S."/>
            <person name="Albert R."/>
            <person name="Binder M."/>
            <person name="Bloem J."/>
            <person name="Labutti K."/>
            <person name="Salamov A."/>
            <person name="Andreopoulos B."/>
            <person name="Baker S."/>
            <person name="Barry K."/>
            <person name="Bills G."/>
            <person name="Bluhm B."/>
            <person name="Cannon C."/>
            <person name="Castanera R."/>
            <person name="Culley D."/>
            <person name="Daum C."/>
            <person name="Ezra D."/>
            <person name="Gonzalez J."/>
            <person name="Henrissat B."/>
            <person name="Kuo A."/>
            <person name="Liang C."/>
            <person name="Lipzen A."/>
            <person name="Lutzoni F."/>
            <person name="Magnuson J."/>
            <person name="Mondo S."/>
            <person name="Nolan M."/>
            <person name="Ohm R."/>
            <person name="Pangilinan J."/>
            <person name="Park H.-J."/>
            <person name="Ramirez L."/>
            <person name="Alfaro M."/>
            <person name="Sun H."/>
            <person name="Tritt A."/>
            <person name="Yoshinaga Y."/>
            <person name="Zwiers L.-H."/>
            <person name="Turgeon B."/>
            <person name="Goodwin S."/>
            <person name="Spatafora J."/>
            <person name="Crous P."/>
            <person name="Grigoriev I."/>
        </authorList>
    </citation>
    <scope>NUCLEOTIDE SEQUENCE</scope>
    <source>
        <strain evidence="2">CBS 123094</strain>
    </source>
</reference>
<accession>A0A6A5WUD3</accession>
<keyword evidence="3" id="KW-1185">Reference proteome</keyword>
<evidence type="ECO:0000256" key="1">
    <source>
        <dbReference type="SAM" id="SignalP"/>
    </source>
</evidence>
<protein>
    <submittedName>
        <fullName evidence="2">Uncharacterized protein</fullName>
    </submittedName>
</protein>
<evidence type="ECO:0000313" key="2">
    <source>
        <dbReference type="EMBL" id="KAF2002685.1"/>
    </source>
</evidence>
<keyword evidence="1" id="KW-0732">Signal</keyword>
<feature type="signal peptide" evidence="1">
    <location>
        <begin position="1"/>
        <end position="21"/>
    </location>
</feature>
<organism evidence="2 3">
    <name type="scientific">Amniculicola lignicola CBS 123094</name>
    <dbReference type="NCBI Taxonomy" id="1392246"/>
    <lineage>
        <taxon>Eukaryota</taxon>
        <taxon>Fungi</taxon>
        <taxon>Dikarya</taxon>
        <taxon>Ascomycota</taxon>
        <taxon>Pezizomycotina</taxon>
        <taxon>Dothideomycetes</taxon>
        <taxon>Pleosporomycetidae</taxon>
        <taxon>Pleosporales</taxon>
        <taxon>Amniculicolaceae</taxon>
        <taxon>Amniculicola</taxon>
    </lineage>
</organism>
<name>A0A6A5WUD3_9PLEO</name>
<sequence>MLNRSLLKACLLFSCLKHTQAPMKRKQVLAPGSSHPHRQHHIIDPLNTLTKTKPTIGHPSRRFRKLDNIHGKGSQAGLPRKHSPWTYVSFSRRRVHHSMQFSFSAQIALRGFMDQAGAHYQGLKSYLCKWTLFIGRRRAYRQCQEMVETKRLECGYMTWMQNAY</sequence>
<gene>
    <name evidence="2" type="ORF">P154DRAFT_134628</name>
</gene>
<evidence type="ECO:0000313" key="3">
    <source>
        <dbReference type="Proteomes" id="UP000799779"/>
    </source>
</evidence>
<proteinExistence type="predicted"/>
<dbReference type="EMBL" id="ML977576">
    <property type="protein sequence ID" value="KAF2002685.1"/>
    <property type="molecule type" value="Genomic_DNA"/>
</dbReference>
<dbReference type="Proteomes" id="UP000799779">
    <property type="component" value="Unassembled WGS sequence"/>
</dbReference>
<feature type="chain" id="PRO_5025506373" evidence="1">
    <location>
        <begin position="22"/>
        <end position="164"/>
    </location>
</feature>
<dbReference type="AlphaFoldDB" id="A0A6A5WUD3"/>